<dbReference type="InterPro" id="IPR052895">
    <property type="entry name" value="HetReg/Transcr_Mod"/>
</dbReference>
<dbReference type="InterPro" id="IPR010730">
    <property type="entry name" value="HET"/>
</dbReference>
<dbReference type="PANTHER" id="PTHR24148:SF64">
    <property type="entry name" value="HETEROKARYON INCOMPATIBILITY DOMAIN-CONTAINING PROTEIN"/>
    <property type="match status" value="1"/>
</dbReference>
<proteinExistence type="predicted"/>
<dbReference type="Proteomes" id="UP000297280">
    <property type="component" value="Unassembled WGS sequence"/>
</dbReference>
<gene>
    <name evidence="2" type="ORF">BPOR_0306g00050</name>
</gene>
<comment type="caution">
    <text evidence="2">The sequence shown here is derived from an EMBL/GenBank/DDBJ whole genome shotgun (WGS) entry which is preliminary data.</text>
</comment>
<evidence type="ECO:0000259" key="1">
    <source>
        <dbReference type="Pfam" id="PF06985"/>
    </source>
</evidence>
<evidence type="ECO:0000313" key="3">
    <source>
        <dbReference type="Proteomes" id="UP000297280"/>
    </source>
</evidence>
<dbReference type="EMBL" id="PQXO01000305">
    <property type="protein sequence ID" value="TGO86407.1"/>
    <property type="molecule type" value="Genomic_DNA"/>
</dbReference>
<dbReference type="AlphaFoldDB" id="A0A4Z1KK02"/>
<protein>
    <recommendedName>
        <fullName evidence="1">Heterokaryon incompatibility domain-containing protein</fullName>
    </recommendedName>
</protein>
<name>A0A4Z1KK02_9HELO</name>
<sequence>MTIQSKLPNFKSPCILWETVCSTAYPHLLDVLKIIGIFPTYPEDDRAIEDSTTRKDHTGPTKPNFRLLHLKSGTGNQQLCAAVHIEHIDSAATNGYICLSYVWGTDISTEHIKIDENEISIHASLLTSLRHIRNPHDTLVLWVDALYVDQNDPDEKASQIANLGEIYSRCSLVYIWLGAPPNHIPTTGDPFQWFQHFSDNKQHHEMAGYHKANSVRIRFEENSEFNDLWDRFLLIANSTWFTRVWTVQEAVLSPDHVLCYGNWRSSLDRLISARRSRKCHTFNETQCCKNNLGVFPRSKITALEHFFLQIELIERHRQDYSLQDHSLYCQDTIRAFPKLTHRPFFEIVLTFSNRVCMEPRDRIFSVLAMAQSSIMKSYRPNYSARLIDVYTEVFKLML</sequence>
<organism evidence="2 3">
    <name type="scientific">Botrytis porri</name>
    <dbReference type="NCBI Taxonomy" id="87229"/>
    <lineage>
        <taxon>Eukaryota</taxon>
        <taxon>Fungi</taxon>
        <taxon>Dikarya</taxon>
        <taxon>Ascomycota</taxon>
        <taxon>Pezizomycotina</taxon>
        <taxon>Leotiomycetes</taxon>
        <taxon>Helotiales</taxon>
        <taxon>Sclerotiniaceae</taxon>
        <taxon>Botrytis</taxon>
    </lineage>
</organism>
<keyword evidence="3" id="KW-1185">Reference proteome</keyword>
<reference evidence="2 3" key="1">
    <citation type="submission" date="2017-12" db="EMBL/GenBank/DDBJ databases">
        <title>Comparative genomics of Botrytis spp.</title>
        <authorList>
            <person name="Valero-Jimenez C.A."/>
            <person name="Tapia P."/>
            <person name="Veloso J."/>
            <person name="Silva-Moreno E."/>
            <person name="Staats M."/>
            <person name="Valdes J.H."/>
            <person name="Van Kan J.A.L."/>
        </authorList>
    </citation>
    <scope>NUCLEOTIDE SEQUENCE [LARGE SCALE GENOMIC DNA]</scope>
    <source>
        <strain evidence="2 3">MUCL3349</strain>
    </source>
</reference>
<evidence type="ECO:0000313" key="2">
    <source>
        <dbReference type="EMBL" id="TGO86407.1"/>
    </source>
</evidence>
<feature type="domain" description="Heterokaryon incompatibility" evidence="1">
    <location>
        <begin position="96"/>
        <end position="249"/>
    </location>
</feature>
<dbReference type="PANTHER" id="PTHR24148">
    <property type="entry name" value="ANKYRIN REPEAT DOMAIN-CONTAINING PROTEIN 39 HOMOLOG-RELATED"/>
    <property type="match status" value="1"/>
</dbReference>
<accession>A0A4Z1KK02</accession>
<dbReference type="Pfam" id="PF06985">
    <property type="entry name" value="HET"/>
    <property type="match status" value="1"/>
</dbReference>